<organism evidence="2">
    <name type="scientific">viral metagenome</name>
    <dbReference type="NCBI Taxonomy" id="1070528"/>
    <lineage>
        <taxon>unclassified sequences</taxon>
        <taxon>metagenomes</taxon>
        <taxon>organismal metagenomes</taxon>
    </lineage>
</organism>
<dbReference type="EMBL" id="MN739226">
    <property type="protein sequence ID" value="QHS94530.1"/>
    <property type="molecule type" value="Genomic_DNA"/>
</dbReference>
<reference evidence="2" key="1">
    <citation type="journal article" date="2020" name="Nature">
        <title>Giant virus diversity and host interactions through global metagenomics.</title>
        <authorList>
            <person name="Schulz F."/>
            <person name="Roux S."/>
            <person name="Paez-Espino D."/>
            <person name="Jungbluth S."/>
            <person name="Walsh D.A."/>
            <person name="Denef V.J."/>
            <person name="McMahon K.D."/>
            <person name="Konstantinidis K.T."/>
            <person name="Eloe-Fadrosh E.A."/>
            <person name="Kyrpides N.C."/>
            <person name="Woyke T."/>
        </authorList>
    </citation>
    <scope>NUCLEOTIDE SEQUENCE</scope>
    <source>
        <strain evidence="2">GVMAG-M-3300018416-45</strain>
    </source>
</reference>
<dbReference type="AlphaFoldDB" id="A0A6C0BR34"/>
<protein>
    <submittedName>
        <fullName evidence="2">Uncharacterized protein</fullName>
    </submittedName>
</protein>
<evidence type="ECO:0000256" key="1">
    <source>
        <dbReference type="SAM" id="Phobius"/>
    </source>
</evidence>
<proteinExistence type="predicted"/>
<sequence>MTTFRIPIVHNIYNNINSILNKRPPGSGTSRFGYELTYFGVILSFSVGVFSISGLLSYSFCSHCHYYFRKFREKMLTIPKLFAITTNS</sequence>
<accession>A0A6C0BR34</accession>
<evidence type="ECO:0000313" key="2">
    <source>
        <dbReference type="EMBL" id="QHS94530.1"/>
    </source>
</evidence>
<keyword evidence="1" id="KW-1133">Transmembrane helix</keyword>
<keyword evidence="1" id="KW-0812">Transmembrane</keyword>
<keyword evidence="1" id="KW-0472">Membrane</keyword>
<name>A0A6C0BR34_9ZZZZ</name>
<feature type="transmembrane region" description="Helical" evidence="1">
    <location>
        <begin position="36"/>
        <end position="61"/>
    </location>
</feature>